<dbReference type="AlphaFoldDB" id="A0A9Q3VLR6"/>
<evidence type="ECO:0000313" key="2">
    <source>
        <dbReference type="Proteomes" id="UP001108029"/>
    </source>
</evidence>
<keyword evidence="2" id="KW-1185">Reference proteome</keyword>
<accession>A0A9Q3VLR6</accession>
<evidence type="ECO:0000313" key="1">
    <source>
        <dbReference type="EMBL" id="MCD9874636.1"/>
    </source>
</evidence>
<comment type="caution">
    <text evidence="1">The sequence shown here is derived from an EMBL/GenBank/DDBJ whole genome shotgun (WGS) entry which is preliminary data.</text>
</comment>
<gene>
    <name evidence="1" type="ORF">LJ657_13275</name>
</gene>
<sequence length="79" mass="8329">MLVPDPKVVRTLLTRYASLRISQAECEKPQTVRELADVSRALCATMGVSSVEDAIAQADALLISSRRAADGDGGLSLAV</sequence>
<dbReference type="Pfam" id="PF17196">
    <property type="entry name" value="DUF5133"/>
    <property type="match status" value="1"/>
</dbReference>
<dbReference type="Proteomes" id="UP001108029">
    <property type="component" value="Unassembled WGS sequence"/>
</dbReference>
<proteinExistence type="predicted"/>
<dbReference type="RefSeq" id="WP_232648755.1">
    <property type="nucleotide sequence ID" value="NZ_JAJSBI010000005.1"/>
</dbReference>
<name>A0A9Q3VLR6_9ACTN</name>
<organism evidence="1 2">
    <name type="scientific">Streptomyces guryensis</name>
    <dbReference type="NCBI Taxonomy" id="2886947"/>
    <lineage>
        <taxon>Bacteria</taxon>
        <taxon>Bacillati</taxon>
        <taxon>Actinomycetota</taxon>
        <taxon>Actinomycetes</taxon>
        <taxon>Kitasatosporales</taxon>
        <taxon>Streptomycetaceae</taxon>
        <taxon>Streptomyces</taxon>
    </lineage>
</organism>
<dbReference type="InterPro" id="IPR033457">
    <property type="entry name" value="DUF5133"/>
</dbReference>
<dbReference type="EMBL" id="JAJSBI010000005">
    <property type="protein sequence ID" value="MCD9874636.1"/>
    <property type="molecule type" value="Genomic_DNA"/>
</dbReference>
<protein>
    <submittedName>
        <fullName evidence="1">DUF5133 domain-containing protein</fullName>
    </submittedName>
</protein>
<reference evidence="1" key="1">
    <citation type="submission" date="2021-12" db="EMBL/GenBank/DDBJ databases">
        <authorList>
            <person name="Lee J.-H."/>
            <person name="Kim S.-B."/>
        </authorList>
    </citation>
    <scope>NUCLEOTIDE SEQUENCE</scope>
    <source>
        <strain evidence="1">NR30</strain>
    </source>
</reference>